<dbReference type="EMBL" id="JAOBZK010000051">
    <property type="protein sequence ID" value="MDH1181267.1"/>
    <property type="molecule type" value="Genomic_DNA"/>
</dbReference>
<protein>
    <submittedName>
        <fullName evidence="2">Uncharacterized protein</fullName>
    </submittedName>
</protein>
<sequence>MFDDIQKMGEEAARNGLSLLDCPYLKAAAMPAHTGESPGDWIQRVAAWEEGWKNELAQRGARRSASPFTVSDPKRPPDRRVPVV</sequence>
<gene>
    <name evidence="2" type="ORF">N5C72_24590</name>
</gene>
<organism evidence="2 3">
    <name type="scientific">Achromobacter mucicolens</name>
    <dbReference type="NCBI Taxonomy" id="1389922"/>
    <lineage>
        <taxon>Bacteria</taxon>
        <taxon>Pseudomonadati</taxon>
        <taxon>Pseudomonadota</taxon>
        <taxon>Betaproteobacteria</taxon>
        <taxon>Burkholderiales</taxon>
        <taxon>Alcaligenaceae</taxon>
        <taxon>Achromobacter</taxon>
    </lineage>
</organism>
<evidence type="ECO:0000256" key="1">
    <source>
        <dbReference type="SAM" id="MobiDB-lite"/>
    </source>
</evidence>
<dbReference type="AlphaFoldDB" id="A0ABD4Z0I2"/>
<comment type="caution">
    <text evidence="2">The sequence shown here is derived from an EMBL/GenBank/DDBJ whole genome shotgun (WGS) entry which is preliminary data.</text>
</comment>
<evidence type="ECO:0000313" key="2">
    <source>
        <dbReference type="EMBL" id="MDH1181267.1"/>
    </source>
</evidence>
<dbReference type="RefSeq" id="WP_279991977.1">
    <property type="nucleotide sequence ID" value="NZ_DALZLU010000044.1"/>
</dbReference>
<evidence type="ECO:0000313" key="3">
    <source>
        <dbReference type="Proteomes" id="UP001158644"/>
    </source>
</evidence>
<dbReference type="Proteomes" id="UP001158644">
    <property type="component" value="Unassembled WGS sequence"/>
</dbReference>
<name>A0ABD4Z0I2_9BURK</name>
<dbReference type="InterPro" id="IPR049847">
    <property type="entry name" value="CrpP-rel"/>
</dbReference>
<proteinExistence type="predicted"/>
<feature type="region of interest" description="Disordered" evidence="1">
    <location>
        <begin position="56"/>
        <end position="84"/>
    </location>
</feature>
<dbReference type="NCBIfam" id="NF041856">
    <property type="entry name" value="CrpP_rel_fam"/>
    <property type="match status" value="1"/>
</dbReference>
<reference evidence="2 3" key="1">
    <citation type="submission" date="2022-09" db="EMBL/GenBank/DDBJ databases">
        <title>Intensive care unit water sources are persistently colonized with multi-drug resistant bacteria and are the site of extensive horizontal gene transfer of antibiotic resistance genes.</title>
        <authorList>
            <person name="Diorio-Toth L."/>
        </authorList>
    </citation>
    <scope>NUCLEOTIDE SEQUENCE [LARGE SCALE GENOMIC DNA]</scope>
    <source>
        <strain evidence="2 3">GD03967</strain>
    </source>
</reference>
<accession>A0ABD4Z0I2</accession>
<feature type="compositionally biased region" description="Basic and acidic residues" evidence="1">
    <location>
        <begin position="72"/>
        <end position="84"/>
    </location>
</feature>